<feature type="compositionally biased region" description="Basic and acidic residues" evidence="3">
    <location>
        <begin position="689"/>
        <end position="713"/>
    </location>
</feature>
<accession>W3WYF0</accession>
<dbReference type="GeneID" id="19275232"/>
<sequence length="722" mass="82305">MRPLLPRPGPPAAAAAAAAAPALAIYDSSIPPVSKTLTACNECRQKKTKCDGVRPTCSRCRRSRATCVYASDSIVAQNHLKRKHKELQELTDLHKELVNILRTRKQHDATAVLQRLRAGESVESLVRFIKHGDLLLEVRLPTATQMRYNFPMLPPTSLPPCLEDVNNPYVQSMLYYKTFSERRRPNIPSSASPRNVPAYEKQYEWPYHAAELVEPELTHVRAAQWTSVTDSDDLIRALLKSYLYYDYPSVAVFQKEPFLQNLVAGKKDYCSSLLVNAILACACHSHRVPGSSTDFWNPRELRYQFMAEARRLWEREQSRNHIASVQAAAIISYVLNCDGVDKVGFQYLQRAIRMADDMGIFKQYNMVADSTRQAVYLTTAWALYGLHAMQTFLTRQAPIFFEPPPNFLVDVPSQDSHPGELLVLYPQASAAIPVYHSLVFSALCRLMIIMHDVVIRSFGSGRFSGPITLNEALQYRERLLAWEQSLPPALQSSQIACPVHIKLHMQYWILIIFLFDRFNQEIYTGSQTCRPDETLKARTIATAGWNCLESLVCIYYARHGFEACDPLIMSCLHFVGFAALKDLSTTTGPMRTSRLATVFLCAKGLREQAYHYYMAEVVFALLRDSLSPADAQHLRQFAYIENEERRKRFMAEHVFSHYVLRSTDSHDETQKGRLDELMKAYQILDLEDHAENRDHRDSGRDAMEGIDYSDREYSNSTSRSPS</sequence>
<dbReference type="OMA" id="GSVPCAN"/>
<evidence type="ECO:0000256" key="1">
    <source>
        <dbReference type="ARBA" id="ARBA00022723"/>
    </source>
</evidence>
<dbReference type="RefSeq" id="XP_007836991.1">
    <property type="nucleotide sequence ID" value="XM_007838800.1"/>
</dbReference>
<dbReference type="Pfam" id="PF04082">
    <property type="entry name" value="Fungal_trans"/>
    <property type="match status" value="1"/>
</dbReference>
<keyword evidence="1" id="KW-0479">Metal-binding</keyword>
<keyword evidence="2" id="KW-0539">Nucleus</keyword>
<dbReference type="InterPro" id="IPR036864">
    <property type="entry name" value="Zn2-C6_fun-type_DNA-bd_sf"/>
</dbReference>
<dbReference type="PROSITE" id="PS50048">
    <property type="entry name" value="ZN2_CY6_FUNGAL_2"/>
    <property type="match status" value="1"/>
</dbReference>
<dbReference type="SUPFAM" id="SSF57701">
    <property type="entry name" value="Zn2/Cys6 DNA-binding domain"/>
    <property type="match status" value="1"/>
</dbReference>
<dbReference type="CDD" id="cd12148">
    <property type="entry name" value="fungal_TF_MHR"/>
    <property type="match status" value="1"/>
</dbReference>
<evidence type="ECO:0000256" key="3">
    <source>
        <dbReference type="SAM" id="MobiDB-lite"/>
    </source>
</evidence>
<proteinExistence type="predicted"/>
<evidence type="ECO:0000256" key="2">
    <source>
        <dbReference type="ARBA" id="ARBA00023242"/>
    </source>
</evidence>
<dbReference type="SMART" id="SM00066">
    <property type="entry name" value="GAL4"/>
    <property type="match status" value="1"/>
</dbReference>
<dbReference type="GO" id="GO:0003677">
    <property type="term" value="F:DNA binding"/>
    <property type="evidence" value="ECO:0007669"/>
    <property type="project" value="InterPro"/>
</dbReference>
<feature type="domain" description="Zn(2)-C6 fungal-type" evidence="4">
    <location>
        <begin position="39"/>
        <end position="69"/>
    </location>
</feature>
<dbReference type="GO" id="GO:0008270">
    <property type="term" value="F:zinc ion binding"/>
    <property type="evidence" value="ECO:0007669"/>
    <property type="project" value="InterPro"/>
</dbReference>
<keyword evidence="6" id="KW-1185">Reference proteome</keyword>
<dbReference type="InterPro" id="IPR001138">
    <property type="entry name" value="Zn2Cys6_DnaBD"/>
</dbReference>
<protein>
    <recommendedName>
        <fullName evidence="4">Zn(2)-C6 fungal-type domain-containing protein</fullName>
    </recommendedName>
</protein>
<dbReference type="Gene3D" id="4.10.240.10">
    <property type="entry name" value="Zn(2)-C6 fungal-type DNA-binding domain"/>
    <property type="match status" value="1"/>
</dbReference>
<feature type="region of interest" description="Disordered" evidence="3">
    <location>
        <begin position="689"/>
        <end position="722"/>
    </location>
</feature>
<dbReference type="GO" id="GO:0006351">
    <property type="term" value="P:DNA-templated transcription"/>
    <property type="evidence" value="ECO:0007669"/>
    <property type="project" value="InterPro"/>
</dbReference>
<name>W3WYF0_PESFW</name>
<gene>
    <name evidence="5" type="ORF">PFICI_10219</name>
</gene>
<dbReference type="KEGG" id="pfy:PFICI_10219"/>
<dbReference type="eggNOG" id="ENOG502SJUN">
    <property type="taxonomic scope" value="Eukaryota"/>
</dbReference>
<dbReference type="InterPro" id="IPR007219">
    <property type="entry name" value="XnlR_reg_dom"/>
</dbReference>
<dbReference type="Proteomes" id="UP000030651">
    <property type="component" value="Unassembled WGS sequence"/>
</dbReference>
<dbReference type="PANTHER" id="PTHR47256:SF1">
    <property type="entry name" value="ZN(II)2CYS6 TRANSCRIPTION FACTOR (EUROFUNG)"/>
    <property type="match status" value="1"/>
</dbReference>
<dbReference type="AlphaFoldDB" id="W3WYF0"/>
<dbReference type="InParanoid" id="W3WYF0"/>
<evidence type="ECO:0000313" key="6">
    <source>
        <dbReference type="Proteomes" id="UP000030651"/>
    </source>
</evidence>
<dbReference type="InterPro" id="IPR053187">
    <property type="entry name" value="Notoamide_regulator"/>
</dbReference>
<evidence type="ECO:0000259" key="4">
    <source>
        <dbReference type="PROSITE" id="PS50048"/>
    </source>
</evidence>
<dbReference type="PANTHER" id="PTHR47256">
    <property type="entry name" value="ZN(II)2CYS6 TRANSCRIPTION FACTOR (EUROFUNG)-RELATED"/>
    <property type="match status" value="1"/>
</dbReference>
<dbReference type="OrthoDB" id="426882at2759"/>
<evidence type="ECO:0000313" key="5">
    <source>
        <dbReference type="EMBL" id="ETS78157.1"/>
    </source>
</evidence>
<dbReference type="GO" id="GO:0000981">
    <property type="term" value="F:DNA-binding transcription factor activity, RNA polymerase II-specific"/>
    <property type="evidence" value="ECO:0007669"/>
    <property type="project" value="InterPro"/>
</dbReference>
<organism evidence="5 6">
    <name type="scientific">Pestalotiopsis fici (strain W106-1 / CGMCC3.15140)</name>
    <dbReference type="NCBI Taxonomy" id="1229662"/>
    <lineage>
        <taxon>Eukaryota</taxon>
        <taxon>Fungi</taxon>
        <taxon>Dikarya</taxon>
        <taxon>Ascomycota</taxon>
        <taxon>Pezizomycotina</taxon>
        <taxon>Sordariomycetes</taxon>
        <taxon>Xylariomycetidae</taxon>
        <taxon>Amphisphaeriales</taxon>
        <taxon>Sporocadaceae</taxon>
        <taxon>Pestalotiopsis</taxon>
    </lineage>
</organism>
<dbReference type="PROSITE" id="PS00463">
    <property type="entry name" value="ZN2_CY6_FUNGAL_1"/>
    <property type="match status" value="1"/>
</dbReference>
<reference evidence="6" key="1">
    <citation type="journal article" date="2015" name="BMC Genomics">
        <title>Genomic and transcriptomic analysis of the endophytic fungus Pestalotiopsis fici reveals its lifestyle and high potential for synthesis of natural products.</title>
        <authorList>
            <person name="Wang X."/>
            <person name="Zhang X."/>
            <person name="Liu L."/>
            <person name="Xiang M."/>
            <person name="Wang W."/>
            <person name="Sun X."/>
            <person name="Che Y."/>
            <person name="Guo L."/>
            <person name="Liu G."/>
            <person name="Guo L."/>
            <person name="Wang C."/>
            <person name="Yin W.B."/>
            <person name="Stadler M."/>
            <person name="Zhang X."/>
            <person name="Liu X."/>
        </authorList>
    </citation>
    <scope>NUCLEOTIDE SEQUENCE [LARGE SCALE GENOMIC DNA]</scope>
    <source>
        <strain evidence="6">W106-1 / CGMCC3.15140</strain>
    </source>
</reference>
<dbReference type="EMBL" id="KI912115">
    <property type="protein sequence ID" value="ETS78157.1"/>
    <property type="molecule type" value="Genomic_DNA"/>
</dbReference>
<dbReference type="HOGENOM" id="CLU_007003_1_0_1"/>
<dbReference type="CDD" id="cd00067">
    <property type="entry name" value="GAL4"/>
    <property type="match status" value="1"/>
</dbReference>
<dbReference type="Pfam" id="PF00172">
    <property type="entry name" value="Zn_clus"/>
    <property type="match status" value="1"/>
</dbReference>